<dbReference type="CDD" id="cd02696">
    <property type="entry name" value="MurNAc-LAA"/>
    <property type="match status" value="1"/>
</dbReference>
<dbReference type="Gene3D" id="2.60.40.1080">
    <property type="match status" value="2"/>
</dbReference>
<dbReference type="Proteomes" id="UP000462501">
    <property type="component" value="Unassembled WGS sequence"/>
</dbReference>
<dbReference type="GO" id="GO:0030288">
    <property type="term" value="C:outer membrane-bounded periplasmic space"/>
    <property type="evidence" value="ECO:0007669"/>
    <property type="project" value="TreeGrafter"/>
</dbReference>
<comment type="caution">
    <text evidence="5">The sequence shown here is derived from an EMBL/GenBank/DDBJ whole genome shotgun (WGS) entry which is preliminary data.</text>
</comment>
<name>A0A845T189_9FIRM</name>
<accession>A0A845T189</accession>
<dbReference type="Pfam" id="PF02368">
    <property type="entry name" value="Big_2"/>
    <property type="match status" value="1"/>
</dbReference>
<evidence type="ECO:0000313" key="6">
    <source>
        <dbReference type="Proteomes" id="UP000462501"/>
    </source>
</evidence>
<feature type="domain" description="MurNAc-LAA" evidence="4">
    <location>
        <begin position="883"/>
        <end position="991"/>
    </location>
</feature>
<dbReference type="AlphaFoldDB" id="A0A845T189"/>
<dbReference type="SUPFAM" id="SSF49373">
    <property type="entry name" value="Invasin/intimin cell-adhesion fragments"/>
    <property type="match status" value="1"/>
</dbReference>
<dbReference type="Gene3D" id="2.60.40.10">
    <property type="entry name" value="Immunoglobulins"/>
    <property type="match status" value="1"/>
</dbReference>
<dbReference type="RefSeq" id="WP_162221524.1">
    <property type="nucleotide sequence ID" value="NZ_JANJZM010000002.1"/>
</dbReference>
<reference evidence="5 6" key="1">
    <citation type="submission" date="2019-06" db="EMBL/GenBank/DDBJ databases">
        <title>Draft genome sequences of 15 bacterial species constituting the stable defined intestinal microbiota of the GM15 gnotobiotic mouse model.</title>
        <authorList>
            <person name="Elie C."/>
            <person name="Mathieu A."/>
            <person name="Saliou A."/>
            <person name="Darnaud M."/>
            <person name="Leulier F."/>
            <person name="Tamellini A."/>
        </authorList>
    </citation>
    <scope>NUCLEOTIDE SEQUENCE [LARGE SCALE GENOMIC DNA]</scope>
    <source>
        <strain evidence="5 6">JM4-15</strain>
    </source>
</reference>
<dbReference type="Gene3D" id="3.40.630.40">
    <property type="entry name" value="Zn-dependent exopeptidases"/>
    <property type="match status" value="1"/>
</dbReference>
<evidence type="ECO:0000256" key="2">
    <source>
        <dbReference type="SAM" id="MobiDB-lite"/>
    </source>
</evidence>
<dbReference type="InterPro" id="IPR003343">
    <property type="entry name" value="Big_2"/>
</dbReference>
<feature type="compositionally biased region" description="Acidic residues" evidence="2">
    <location>
        <begin position="106"/>
        <end position="118"/>
    </location>
</feature>
<evidence type="ECO:0000256" key="1">
    <source>
        <dbReference type="ARBA" id="ARBA00022801"/>
    </source>
</evidence>
<evidence type="ECO:0000259" key="3">
    <source>
        <dbReference type="SMART" id="SM00635"/>
    </source>
</evidence>
<keyword evidence="1" id="KW-0378">Hydrolase</keyword>
<dbReference type="GO" id="GO:0009253">
    <property type="term" value="P:peptidoglycan catabolic process"/>
    <property type="evidence" value="ECO:0007669"/>
    <property type="project" value="InterPro"/>
</dbReference>
<dbReference type="SMART" id="SM00635">
    <property type="entry name" value="BID_2"/>
    <property type="match status" value="2"/>
</dbReference>
<dbReference type="InterPro" id="IPR050695">
    <property type="entry name" value="N-acetylmuramoyl_amidase_3"/>
</dbReference>
<sequence>MFKDAPNRKKLILVLSAVFVSLTLLTGVLASLSGPLTEFAQGPAQSGSSEHPADQPGGGEQGTDGEIFEQSGPPADSSQADELPDISAEDPDPALDASSAPQDMAGETEADSPDDGQADEPVYFNVPAEMRGVMISAGTDYLTNGTDVSAQELAAQLDEALAAAQQLTMNTVIIDTQYGGSVLFESSALESAPLGLDVTEYLCAKARDMGFYVYATYDVSNRSGGEGLTANGAALDDLAENIGAFAEAYKPDGILLDGYECADSAAAYAGYLQSGGGMGYEAYQRQVPRALLETAAAAVRKRAPGVQVGLYAQAVWQNSNADPDGSDTKSETTALGTGNADTRAFVKDGLFDFVMVKNYGSTNEETAQFGVVAAWWAGVVDGMDTKLYMMHAADRVGTQSVGWTVYEQLTAQIIRLEEAGGSSGSAFNSLSALRSDPGGSTTTLIQYLNDEINEQWVLTQLAVTKPAELTFTTQEQTVTFQGASDPQADVTINGEKIPTNESGYFTIREDLKAGLNTFTIEHKGKSLTYNITRIVQVIKEVSPTGKISVDGGMQVSVTALAYEGAQVTASVGGQTIQLSETKDDTDGAERDSGYRLYVGVFTAPSASATATSMGNITFTATVQGETQTMQGASVTVNKLAVMGDGAVVYVTADQAETFPTDTLNDNSNPNYFPLPQGTVDKTYGDEIVYKNGSVTKTYWKLESGVRVYSSDIKASGGSMPDQNVISDIRIRTSGSYTTVTLDMTQKVPYKVEYDGGRLVFRFQYTSETPGSADGKGIFESASWDGSNLVLKLKKAGGFIGYRAYYEGDSLNLRFHNSPGGLSGARVVVDPGHGGNDPGAEGFYPGKDEADINYAISEKLVANLKSQGASVLMTQPGSTMATRLAAARSFNAQVLVSVHSNTAQNSSAKGTEVYYFYPFAKQLAANISANVASALGTDNRGAKAGLYYMTRESQFACVLAEIGFLSNDDEYTKMINSKYQNRIAEAIANGVSAYLGGTSSGYYGSDDEEDEDAGGGDEGGDAVESVSLDREKLSMRVGETYQLEAVVRPRTAENKDVTWESDDEDVVEVSSSGELTAVGEGEAQVTVTTDDGGKTAACTVKVRGDSSDDEQDGEQAEPEEGVLVESISISGPDELEAGGSRGEYTGEVSPANAEDPGIKWSVSDPDILEISKISDDEHTVYVEGLREGTAYLIAEGYNGSEAVERFKIRVVS</sequence>
<evidence type="ECO:0000313" key="5">
    <source>
        <dbReference type="EMBL" id="NDO39887.1"/>
    </source>
</evidence>
<feature type="region of interest" description="Disordered" evidence="2">
    <location>
        <begin position="1000"/>
        <end position="1022"/>
    </location>
</feature>
<feature type="domain" description="BIG2" evidence="3">
    <location>
        <begin position="1021"/>
        <end position="1098"/>
    </location>
</feature>
<feature type="region of interest" description="Disordered" evidence="2">
    <location>
        <begin position="1101"/>
        <end position="1159"/>
    </location>
</feature>
<dbReference type="GO" id="GO:0008745">
    <property type="term" value="F:N-acetylmuramoyl-L-alanine amidase activity"/>
    <property type="evidence" value="ECO:0007669"/>
    <property type="project" value="InterPro"/>
</dbReference>
<evidence type="ECO:0008006" key="7">
    <source>
        <dbReference type="Google" id="ProtNLM"/>
    </source>
</evidence>
<dbReference type="SUPFAM" id="SSF53187">
    <property type="entry name" value="Zn-dependent exopeptidases"/>
    <property type="match status" value="1"/>
</dbReference>
<protein>
    <recommendedName>
        <fullName evidence="7">N-acetylmuramoyl-L-alanine amidase</fullName>
    </recommendedName>
</protein>
<feature type="compositionally biased region" description="Acidic residues" evidence="2">
    <location>
        <begin position="82"/>
        <end position="93"/>
    </location>
</feature>
<feature type="region of interest" description="Disordered" evidence="2">
    <location>
        <begin position="40"/>
        <end position="121"/>
    </location>
</feature>
<feature type="domain" description="BIG2" evidence="3">
    <location>
        <begin position="1122"/>
        <end position="1203"/>
    </location>
</feature>
<dbReference type="EMBL" id="VIQT01000016">
    <property type="protein sequence ID" value="NDO39887.1"/>
    <property type="molecule type" value="Genomic_DNA"/>
</dbReference>
<dbReference type="PANTHER" id="PTHR30404">
    <property type="entry name" value="N-ACETYLMURAMOYL-L-ALANINE AMIDASE"/>
    <property type="match status" value="1"/>
</dbReference>
<feature type="compositionally biased region" description="Acidic residues" evidence="2">
    <location>
        <begin position="1004"/>
        <end position="1020"/>
    </location>
</feature>
<organism evidence="5 6">
    <name type="scientific">Anaerotruncus colihominis</name>
    <dbReference type="NCBI Taxonomy" id="169435"/>
    <lineage>
        <taxon>Bacteria</taxon>
        <taxon>Bacillati</taxon>
        <taxon>Bacillota</taxon>
        <taxon>Clostridia</taxon>
        <taxon>Eubacteriales</taxon>
        <taxon>Oscillospiraceae</taxon>
        <taxon>Anaerotruncus</taxon>
    </lineage>
</organism>
<proteinExistence type="predicted"/>
<dbReference type="SMART" id="SM00646">
    <property type="entry name" value="Ami_3"/>
    <property type="match status" value="1"/>
</dbReference>
<evidence type="ECO:0000259" key="4">
    <source>
        <dbReference type="SMART" id="SM00646"/>
    </source>
</evidence>
<dbReference type="InterPro" id="IPR013783">
    <property type="entry name" value="Ig-like_fold"/>
</dbReference>
<dbReference type="PANTHER" id="PTHR30404:SF0">
    <property type="entry name" value="N-ACETYLMURAMOYL-L-ALANINE AMIDASE AMIC"/>
    <property type="match status" value="1"/>
</dbReference>
<dbReference type="Pfam" id="PF01520">
    <property type="entry name" value="Amidase_3"/>
    <property type="match status" value="1"/>
</dbReference>
<dbReference type="InterPro" id="IPR002508">
    <property type="entry name" value="MurNAc-LAA_cat"/>
</dbReference>
<feature type="compositionally biased region" description="Acidic residues" evidence="2">
    <location>
        <begin position="1106"/>
        <end position="1121"/>
    </location>
</feature>
<dbReference type="InterPro" id="IPR008964">
    <property type="entry name" value="Invasin/intimin_cell_adhesion"/>
</dbReference>
<gene>
    <name evidence="5" type="ORF">FMM72_11680</name>
</gene>